<dbReference type="RefSeq" id="WP_126752613.1">
    <property type="nucleotide sequence ID" value="NZ_JBHUMT010000004.1"/>
</dbReference>
<dbReference type="CDD" id="cd24053">
    <property type="entry name" value="ASKHA_NBD_EcPPX-GppA-like"/>
    <property type="match status" value="1"/>
</dbReference>
<dbReference type="InterPro" id="IPR043129">
    <property type="entry name" value="ATPase_NBD"/>
</dbReference>
<organism evidence="2 3">
    <name type="scientific">Idiomarina piscisalsi</name>
    <dbReference type="NCBI Taxonomy" id="1096243"/>
    <lineage>
        <taxon>Bacteria</taxon>
        <taxon>Pseudomonadati</taxon>
        <taxon>Pseudomonadota</taxon>
        <taxon>Gammaproteobacteria</taxon>
        <taxon>Alteromonadales</taxon>
        <taxon>Idiomarinaceae</taxon>
        <taxon>Idiomarina</taxon>
    </lineage>
</organism>
<dbReference type="InterPro" id="IPR050273">
    <property type="entry name" value="GppA/Ppx_hydrolase"/>
</dbReference>
<reference evidence="2 3" key="1">
    <citation type="journal article" date="2011" name="Front. Microbiol.">
        <title>Genomic signatures of strain selection and enhancement in Bacillus atrophaeus var. globigii, a historical biowarfare simulant.</title>
        <authorList>
            <person name="Gibbons H.S."/>
            <person name="Broomall S.M."/>
            <person name="McNew L.A."/>
            <person name="Daligault H."/>
            <person name="Chapman C."/>
            <person name="Bruce D."/>
            <person name="Karavis M."/>
            <person name="Krepps M."/>
            <person name="McGregor P.A."/>
            <person name="Hong C."/>
            <person name="Park K.H."/>
            <person name="Akmal A."/>
            <person name="Feldman A."/>
            <person name="Lin J.S."/>
            <person name="Chang W.E."/>
            <person name="Higgs B.W."/>
            <person name="Demirev P."/>
            <person name="Lindquist J."/>
            <person name="Liem A."/>
            <person name="Fochler E."/>
            <person name="Read T.D."/>
            <person name="Tapia R."/>
            <person name="Johnson S."/>
            <person name="Bishop-Lilly K.A."/>
            <person name="Detter C."/>
            <person name="Han C."/>
            <person name="Sozhamannan S."/>
            <person name="Rosenzweig C.N."/>
            <person name="Skowronski E.W."/>
        </authorList>
    </citation>
    <scope>NUCLEOTIDE SEQUENCE [LARGE SCALE GENOMIC DNA]</scope>
    <source>
        <strain evidence="2 3">TPS4-2</strain>
    </source>
</reference>
<evidence type="ECO:0000313" key="2">
    <source>
        <dbReference type="EMBL" id="RUO62746.1"/>
    </source>
</evidence>
<comment type="caution">
    <text evidence="2">The sequence shown here is derived from an EMBL/GenBank/DDBJ whole genome shotgun (WGS) entry which is preliminary data.</text>
</comment>
<evidence type="ECO:0000259" key="1">
    <source>
        <dbReference type="Pfam" id="PF02541"/>
    </source>
</evidence>
<dbReference type="PANTHER" id="PTHR30005:SF0">
    <property type="entry name" value="RETROGRADE REGULATION PROTEIN 2"/>
    <property type="match status" value="1"/>
</dbReference>
<dbReference type="AlphaFoldDB" id="A0A432YP72"/>
<protein>
    <submittedName>
        <fullName evidence="2">Ppx/GppA family phosphatase</fullName>
    </submittedName>
</protein>
<evidence type="ECO:0000313" key="3">
    <source>
        <dbReference type="Proteomes" id="UP000288361"/>
    </source>
</evidence>
<dbReference type="InterPro" id="IPR003695">
    <property type="entry name" value="Ppx_GppA_N"/>
</dbReference>
<dbReference type="SUPFAM" id="SSF53067">
    <property type="entry name" value="Actin-like ATPase domain"/>
    <property type="match status" value="2"/>
</dbReference>
<gene>
    <name evidence="2" type="ORF">CWI73_09770</name>
</gene>
<feature type="domain" description="Ppx/GppA phosphatase N-terminal" evidence="1">
    <location>
        <begin position="34"/>
        <end position="303"/>
    </location>
</feature>
<dbReference type="Gene3D" id="3.30.420.40">
    <property type="match status" value="1"/>
</dbReference>
<name>A0A432YP72_9GAMM</name>
<dbReference type="Pfam" id="PF02541">
    <property type="entry name" value="Ppx-GppA"/>
    <property type="match status" value="1"/>
</dbReference>
<dbReference type="GO" id="GO:0016462">
    <property type="term" value="F:pyrophosphatase activity"/>
    <property type="evidence" value="ECO:0007669"/>
    <property type="project" value="TreeGrafter"/>
</dbReference>
<dbReference type="PANTHER" id="PTHR30005">
    <property type="entry name" value="EXOPOLYPHOSPHATASE"/>
    <property type="match status" value="1"/>
</dbReference>
<dbReference type="Gene3D" id="3.30.420.150">
    <property type="entry name" value="Exopolyphosphatase. Domain 2"/>
    <property type="match status" value="1"/>
</dbReference>
<accession>A0A432YP72</accession>
<proteinExistence type="predicted"/>
<dbReference type="Proteomes" id="UP000288361">
    <property type="component" value="Unassembled WGS sequence"/>
</dbReference>
<sequence>MALKKKKLAAIDMGSNSFHLLMAEVSMTGFFPKPRVLTRHKQKVRLADGLNAANIIDDDAAKRACLCLSGFAAELEQFQPDAVTVVATAALRKASNQIQLLEQFENALGHPIQVITGEQEAELIYSGVCSVSQCTDDVLVIDIGGASTEIIAGHGLNPKYLQSLDMGCVVFQNRYFSGGILNDSAFEQAKNEASSLIEPFLNDYRQHSWQRVLGASGTFRAVSEIAHAEGQTQLTREWLNTLMKRCAEKGAVEALDFPGLREDRKAVLAGGLAILAGITEALNIEEFEVTYGALREGLLAQLANEVTA</sequence>
<dbReference type="EMBL" id="PIQA01000011">
    <property type="protein sequence ID" value="RUO62746.1"/>
    <property type="molecule type" value="Genomic_DNA"/>
</dbReference>